<organism evidence="15 16">
    <name type="scientific">Mucilaginibacter psychrotolerans</name>
    <dbReference type="NCBI Taxonomy" id="1524096"/>
    <lineage>
        <taxon>Bacteria</taxon>
        <taxon>Pseudomonadati</taxon>
        <taxon>Bacteroidota</taxon>
        <taxon>Sphingobacteriia</taxon>
        <taxon>Sphingobacteriales</taxon>
        <taxon>Sphingobacteriaceae</taxon>
        <taxon>Mucilaginibacter</taxon>
    </lineage>
</organism>
<evidence type="ECO:0000256" key="9">
    <source>
        <dbReference type="ARBA" id="ARBA00022840"/>
    </source>
</evidence>
<dbReference type="InterPro" id="IPR003594">
    <property type="entry name" value="HATPase_dom"/>
</dbReference>
<dbReference type="Pfam" id="PF00512">
    <property type="entry name" value="HisKA"/>
    <property type="match status" value="1"/>
</dbReference>
<gene>
    <name evidence="15" type="ORF">E2R66_27630</name>
</gene>
<evidence type="ECO:0000259" key="14">
    <source>
        <dbReference type="PROSITE" id="PS50112"/>
    </source>
</evidence>
<dbReference type="Gene3D" id="1.10.287.130">
    <property type="match status" value="1"/>
</dbReference>
<reference evidence="15 16" key="1">
    <citation type="journal article" date="2017" name="Int. J. Syst. Evol. Microbiol.">
        <title>Mucilaginibacterpsychrotolerans sp. nov., isolated from peatlands.</title>
        <authorList>
            <person name="Deng Y."/>
            <person name="Shen L."/>
            <person name="Xu B."/>
            <person name="Liu Y."/>
            <person name="Gu Z."/>
            <person name="Liu H."/>
            <person name="Zhou Y."/>
        </authorList>
    </citation>
    <scope>NUCLEOTIDE SEQUENCE [LARGE SCALE GENOMIC DNA]</scope>
    <source>
        <strain evidence="15 16">NH7-4</strain>
    </source>
</reference>
<evidence type="ECO:0000313" key="15">
    <source>
        <dbReference type="EMBL" id="TFF30352.1"/>
    </source>
</evidence>
<dbReference type="PRINTS" id="PR00344">
    <property type="entry name" value="BCTRLSENSOR"/>
</dbReference>
<keyword evidence="8" id="KW-0418">Kinase</keyword>
<sequence>MDTIESLKKENLHLKKENQRLKASGNLAAIENDELITYQASQIRFRTIFETSKLGNKIITPDLKIIDVNPALLALLGYDRNELIGSTILDFSPVEHHQHWQMLQKNLWNRSSPSFTLETCLRRKDGNLIWCNVNSILFEDNNETFGFTIIENITAKREIRLHKDEFINIASHELKTPLTSLKAVIQLFNRILKKDTLITDKVIDLARDAERYVQKLNHLVEDLLNSTRMGEGQLTLNKRRLSLKDILEDCCNHVRLNVNGSHELIHKGDLDVEVFADKHRIDQVLVNFVNNAVKFAPESKEIIIHVDDLNDSVKVSVIDKGKGISAEYVPFLFDRYYCVNENRNQGLGLGLGLYISAEIIRKHDGQIGVDTEAGKGASFWFIIPKNL</sequence>
<dbReference type="InterPro" id="IPR000014">
    <property type="entry name" value="PAS"/>
</dbReference>
<evidence type="ECO:0000256" key="10">
    <source>
        <dbReference type="ARBA" id="ARBA00022989"/>
    </source>
</evidence>
<dbReference type="GO" id="GO:0000156">
    <property type="term" value="F:phosphorelay response regulator activity"/>
    <property type="evidence" value="ECO:0007669"/>
    <property type="project" value="TreeGrafter"/>
</dbReference>
<evidence type="ECO:0000259" key="13">
    <source>
        <dbReference type="PROSITE" id="PS50109"/>
    </source>
</evidence>
<dbReference type="GO" id="GO:0005524">
    <property type="term" value="F:ATP binding"/>
    <property type="evidence" value="ECO:0007669"/>
    <property type="project" value="UniProtKB-KW"/>
</dbReference>
<dbReference type="SMART" id="SM00388">
    <property type="entry name" value="HisKA"/>
    <property type="match status" value="1"/>
</dbReference>
<dbReference type="CDD" id="cd00082">
    <property type="entry name" value="HisKA"/>
    <property type="match status" value="1"/>
</dbReference>
<dbReference type="SMART" id="SM00091">
    <property type="entry name" value="PAS"/>
    <property type="match status" value="1"/>
</dbReference>
<dbReference type="InterPro" id="IPR005467">
    <property type="entry name" value="His_kinase_dom"/>
</dbReference>
<comment type="catalytic activity">
    <reaction evidence="1">
        <text>ATP + protein L-histidine = ADP + protein N-phospho-L-histidine.</text>
        <dbReference type="EC" id="2.7.13.3"/>
    </reaction>
</comment>
<feature type="domain" description="Histidine kinase" evidence="13">
    <location>
        <begin position="169"/>
        <end position="387"/>
    </location>
</feature>
<comment type="caution">
    <text evidence="15">The sequence shown here is derived from an EMBL/GenBank/DDBJ whole genome shotgun (WGS) entry which is preliminary data.</text>
</comment>
<dbReference type="OrthoDB" id="9813151at2"/>
<evidence type="ECO:0000256" key="6">
    <source>
        <dbReference type="ARBA" id="ARBA00022692"/>
    </source>
</evidence>
<dbReference type="GO" id="GO:0007234">
    <property type="term" value="P:osmosensory signaling via phosphorelay pathway"/>
    <property type="evidence" value="ECO:0007669"/>
    <property type="project" value="TreeGrafter"/>
</dbReference>
<evidence type="ECO:0000256" key="5">
    <source>
        <dbReference type="ARBA" id="ARBA00022679"/>
    </source>
</evidence>
<dbReference type="InterPro" id="IPR003661">
    <property type="entry name" value="HisK_dim/P_dom"/>
</dbReference>
<dbReference type="EC" id="2.7.13.3" evidence="3"/>
<dbReference type="InterPro" id="IPR035965">
    <property type="entry name" value="PAS-like_dom_sf"/>
</dbReference>
<feature type="domain" description="PAS" evidence="14">
    <location>
        <begin position="41"/>
        <end position="89"/>
    </location>
</feature>
<dbReference type="GO" id="GO:0000155">
    <property type="term" value="F:phosphorelay sensor kinase activity"/>
    <property type="evidence" value="ECO:0007669"/>
    <property type="project" value="InterPro"/>
</dbReference>
<dbReference type="Gene3D" id="3.30.450.20">
    <property type="entry name" value="PAS domain"/>
    <property type="match status" value="1"/>
</dbReference>
<dbReference type="SUPFAM" id="SSF55874">
    <property type="entry name" value="ATPase domain of HSP90 chaperone/DNA topoisomerase II/histidine kinase"/>
    <property type="match status" value="1"/>
</dbReference>
<dbReference type="SUPFAM" id="SSF47384">
    <property type="entry name" value="Homodimeric domain of signal transducing histidine kinase"/>
    <property type="match status" value="1"/>
</dbReference>
<keyword evidence="11" id="KW-0902">Two-component regulatory system</keyword>
<keyword evidence="9" id="KW-0067">ATP-binding</keyword>
<dbReference type="InterPro" id="IPR004358">
    <property type="entry name" value="Sig_transdc_His_kin-like_C"/>
</dbReference>
<evidence type="ECO:0000313" key="16">
    <source>
        <dbReference type="Proteomes" id="UP000297540"/>
    </source>
</evidence>
<keyword evidence="10" id="KW-1133">Transmembrane helix</keyword>
<comment type="subcellular location">
    <subcellularLocation>
        <location evidence="2">Membrane</location>
        <topology evidence="2">Multi-pass membrane protein</topology>
    </subcellularLocation>
</comment>
<dbReference type="NCBIfam" id="TIGR00229">
    <property type="entry name" value="sensory_box"/>
    <property type="match status" value="1"/>
</dbReference>
<dbReference type="AlphaFoldDB" id="A0A4Y8RX90"/>
<dbReference type="SMART" id="SM00387">
    <property type="entry name" value="HATPase_c"/>
    <property type="match status" value="1"/>
</dbReference>
<dbReference type="PROSITE" id="PS50109">
    <property type="entry name" value="HIS_KIN"/>
    <property type="match status" value="1"/>
</dbReference>
<evidence type="ECO:0000256" key="8">
    <source>
        <dbReference type="ARBA" id="ARBA00022777"/>
    </source>
</evidence>
<keyword evidence="6" id="KW-0812">Transmembrane</keyword>
<dbReference type="Pfam" id="PF02518">
    <property type="entry name" value="HATPase_c"/>
    <property type="match status" value="1"/>
</dbReference>
<proteinExistence type="predicted"/>
<evidence type="ECO:0000256" key="2">
    <source>
        <dbReference type="ARBA" id="ARBA00004141"/>
    </source>
</evidence>
<dbReference type="GO" id="GO:0016020">
    <property type="term" value="C:membrane"/>
    <property type="evidence" value="ECO:0007669"/>
    <property type="project" value="UniProtKB-SubCell"/>
</dbReference>
<dbReference type="Gene3D" id="3.30.565.10">
    <property type="entry name" value="Histidine kinase-like ATPase, C-terminal domain"/>
    <property type="match status" value="1"/>
</dbReference>
<dbReference type="SUPFAM" id="SSF55785">
    <property type="entry name" value="PYP-like sensor domain (PAS domain)"/>
    <property type="match status" value="1"/>
</dbReference>
<dbReference type="EMBL" id="SOZE01000060">
    <property type="protein sequence ID" value="TFF30352.1"/>
    <property type="molecule type" value="Genomic_DNA"/>
</dbReference>
<evidence type="ECO:0000256" key="11">
    <source>
        <dbReference type="ARBA" id="ARBA00023012"/>
    </source>
</evidence>
<dbReference type="CDD" id="cd00130">
    <property type="entry name" value="PAS"/>
    <property type="match status" value="1"/>
</dbReference>
<dbReference type="PROSITE" id="PS50112">
    <property type="entry name" value="PAS"/>
    <property type="match status" value="1"/>
</dbReference>
<evidence type="ECO:0000256" key="7">
    <source>
        <dbReference type="ARBA" id="ARBA00022741"/>
    </source>
</evidence>
<evidence type="ECO:0000256" key="4">
    <source>
        <dbReference type="ARBA" id="ARBA00022553"/>
    </source>
</evidence>
<dbReference type="Pfam" id="PF13426">
    <property type="entry name" value="PAS_9"/>
    <property type="match status" value="1"/>
</dbReference>
<dbReference type="InterPro" id="IPR050351">
    <property type="entry name" value="BphY/WalK/GraS-like"/>
</dbReference>
<dbReference type="GO" id="GO:0030295">
    <property type="term" value="F:protein kinase activator activity"/>
    <property type="evidence" value="ECO:0007669"/>
    <property type="project" value="TreeGrafter"/>
</dbReference>
<dbReference type="InterPro" id="IPR036890">
    <property type="entry name" value="HATPase_C_sf"/>
</dbReference>
<evidence type="ECO:0000256" key="12">
    <source>
        <dbReference type="ARBA" id="ARBA00023136"/>
    </source>
</evidence>
<dbReference type="InterPro" id="IPR036097">
    <property type="entry name" value="HisK_dim/P_sf"/>
</dbReference>
<dbReference type="PANTHER" id="PTHR42878">
    <property type="entry name" value="TWO-COMPONENT HISTIDINE KINASE"/>
    <property type="match status" value="1"/>
</dbReference>
<evidence type="ECO:0000256" key="1">
    <source>
        <dbReference type="ARBA" id="ARBA00000085"/>
    </source>
</evidence>
<keyword evidence="7" id="KW-0547">Nucleotide-binding</keyword>
<dbReference type="PANTHER" id="PTHR42878:SF7">
    <property type="entry name" value="SENSOR HISTIDINE KINASE GLRK"/>
    <property type="match status" value="1"/>
</dbReference>
<dbReference type="FunFam" id="3.30.565.10:FF:000006">
    <property type="entry name" value="Sensor histidine kinase WalK"/>
    <property type="match status" value="1"/>
</dbReference>
<keyword evidence="4" id="KW-0597">Phosphoprotein</keyword>
<keyword evidence="5" id="KW-0808">Transferase</keyword>
<dbReference type="RefSeq" id="WP_133237022.1">
    <property type="nucleotide sequence ID" value="NZ_SOZE01000060.1"/>
</dbReference>
<keyword evidence="12" id="KW-0472">Membrane</keyword>
<evidence type="ECO:0000256" key="3">
    <source>
        <dbReference type="ARBA" id="ARBA00012438"/>
    </source>
</evidence>
<accession>A0A4Y8RX90</accession>
<keyword evidence="16" id="KW-1185">Reference proteome</keyword>
<name>A0A4Y8RX90_9SPHI</name>
<dbReference type="Proteomes" id="UP000297540">
    <property type="component" value="Unassembled WGS sequence"/>
</dbReference>
<protein>
    <recommendedName>
        <fullName evidence="3">histidine kinase</fullName>
        <ecNumber evidence="3">2.7.13.3</ecNumber>
    </recommendedName>
</protein>